<evidence type="ECO:0000313" key="2">
    <source>
        <dbReference type="Proteomes" id="UP000528964"/>
    </source>
</evidence>
<keyword evidence="2" id="KW-1185">Reference proteome</keyword>
<dbReference type="Proteomes" id="UP000528964">
    <property type="component" value="Unassembled WGS sequence"/>
</dbReference>
<sequence length="116" mass="12843">MNIEGVESRARARFLSCALAQDDEIGSRAREFAGELSRELLCSLAHERALLLFRLEALLKSLEAYDPMFPVKLANPVNARCRRFLAGVIDELRRGAAASAMPRARRSKAGRLALAM</sequence>
<dbReference type="AlphaFoldDB" id="A0A7W6D431"/>
<organism evidence="1 2">
    <name type="scientific">Hansschlegelia beijingensis</name>
    <dbReference type="NCBI Taxonomy" id="1133344"/>
    <lineage>
        <taxon>Bacteria</taxon>
        <taxon>Pseudomonadati</taxon>
        <taxon>Pseudomonadota</taxon>
        <taxon>Alphaproteobacteria</taxon>
        <taxon>Hyphomicrobiales</taxon>
        <taxon>Methylopilaceae</taxon>
        <taxon>Hansschlegelia</taxon>
    </lineage>
</organism>
<proteinExistence type="predicted"/>
<comment type="caution">
    <text evidence="1">The sequence shown here is derived from an EMBL/GenBank/DDBJ whole genome shotgun (WGS) entry which is preliminary data.</text>
</comment>
<gene>
    <name evidence="1" type="ORF">GGR24_000422</name>
</gene>
<protein>
    <submittedName>
        <fullName evidence="1">Uncharacterized protein</fullName>
    </submittedName>
</protein>
<reference evidence="1 2" key="1">
    <citation type="submission" date="2020-08" db="EMBL/GenBank/DDBJ databases">
        <title>Genomic Encyclopedia of Type Strains, Phase IV (KMG-IV): sequencing the most valuable type-strain genomes for metagenomic binning, comparative biology and taxonomic classification.</title>
        <authorList>
            <person name="Goeker M."/>
        </authorList>
    </citation>
    <scope>NUCLEOTIDE SEQUENCE [LARGE SCALE GENOMIC DNA]</scope>
    <source>
        <strain evidence="1 2">DSM 25481</strain>
    </source>
</reference>
<dbReference type="RefSeq" id="WP_183393636.1">
    <property type="nucleotide sequence ID" value="NZ_JACIDR010000001.1"/>
</dbReference>
<dbReference type="EMBL" id="JACIDR010000001">
    <property type="protein sequence ID" value="MBB3971789.1"/>
    <property type="molecule type" value="Genomic_DNA"/>
</dbReference>
<accession>A0A7W6D431</accession>
<evidence type="ECO:0000313" key="1">
    <source>
        <dbReference type="EMBL" id="MBB3971789.1"/>
    </source>
</evidence>
<name>A0A7W6D431_9HYPH</name>